<comment type="caution">
    <text evidence="1">The sequence shown here is derived from an EMBL/GenBank/DDBJ whole genome shotgun (WGS) entry which is preliminary data.</text>
</comment>
<dbReference type="EMBL" id="MTBO01000015">
    <property type="protein sequence ID" value="OSI16528.1"/>
    <property type="molecule type" value="Genomic_DNA"/>
</dbReference>
<sequence>MKFIDYAKTQQRGWQTKMANDIGVKNADLFYWVKGKRPVPIHHCVKIERATNGEVTRKDLRPDDWHEIWPELADK</sequence>
<name>A0A1X3D9E5_9NEIS</name>
<keyword evidence="2" id="KW-1185">Reference proteome</keyword>
<dbReference type="GO" id="GO:0003677">
    <property type="term" value="F:DNA binding"/>
    <property type="evidence" value="ECO:0007669"/>
    <property type="project" value="InterPro"/>
</dbReference>
<gene>
    <name evidence="1" type="ORF">BWD09_07130</name>
</gene>
<dbReference type="Pfam" id="PF15943">
    <property type="entry name" value="YdaS_toxin"/>
    <property type="match status" value="1"/>
</dbReference>
<dbReference type="GeneID" id="94580942"/>
<evidence type="ECO:0000313" key="2">
    <source>
        <dbReference type="Proteomes" id="UP000193118"/>
    </source>
</evidence>
<dbReference type="InterPro" id="IPR010982">
    <property type="entry name" value="Lambda_DNA-bd_dom_sf"/>
</dbReference>
<evidence type="ECO:0000313" key="1">
    <source>
        <dbReference type="EMBL" id="OSI16528.1"/>
    </source>
</evidence>
<dbReference type="SUPFAM" id="SSF47413">
    <property type="entry name" value="lambda repressor-like DNA-binding domains"/>
    <property type="match status" value="1"/>
</dbReference>
<protein>
    <recommendedName>
        <fullName evidence="3">Cro/Cl family transcriptional regulator</fullName>
    </recommendedName>
</protein>
<dbReference type="OrthoDB" id="6446140at2"/>
<dbReference type="RefSeq" id="WP_085366005.1">
    <property type="nucleotide sequence ID" value="NZ_CAUJPZ010000012.1"/>
</dbReference>
<dbReference type="STRING" id="194197.BWD09_07130"/>
<dbReference type="InterPro" id="IPR031856">
    <property type="entry name" value="YdaS_toxin-like"/>
</dbReference>
<dbReference type="Gene3D" id="1.10.260.40">
    <property type="entry name" value="lambda repressor-like DNA-binding domains"/>
    <property type="match status" value="1"/>
</dbReference>
<reference evidence="2" key="1">
    <citation type="submission" date="2017-01" db="EMBL/GenBank/DDBJ databases">
        <authorList>
            <person name="Wolfgang W.J."/>
            <person name="Cole J."/>
            <person name="Wroblewski D."/>
            <person name="Mcginnis J."/>
            <person name="Musser K.A."/>
        </authorList>
    </citation>
    <scope>NUCLEOTIDE SEQUENCE [LARGE SCALE GENOMIC DNA]</scope>
    <source>
        <strain evidence="2">DSM 19151</strain>
    </source>
</reference>
<evidence type="ECO:0008006" key="3">
    <source>
        <dbReference type="Google" id="ProtNLM"/>
    </source>
</evidence>
<dbReference type="AlphaFoldDB" id="A0A1X3D9E5"/>
<dbReference type="Proteomes" id="UP000193118">
    <property type="component" value="Unassembled WGS sequence"/>
</dbReference>
<proteinExistence type="predicted"/>
<accession>A0A1X3D9E5</accession>
<organism evidence="1 2">
    <name type="scientific">Neisseria dentiae</name>
    <dbReference type="NCBI Taxonomy" id="194197"/>
    <lineage>
        <taxon>Bacteria</taxon>
        <taxon>Pseudomonadati</taxon>
        <taxon>Pseudomonadota</taxon>
        <taxon>Betaproteobacteria</taxon>
        <taxon>Neisseriales</taxon>
        <taxon>Neisseriaceae</taxon>
        <taxon>Neisseria</taxon>
    </lineage>
</organism>